<dbReference type="EMBL" id="MGGR01000011">
    <property type="protein sequence ID" value="OGM33893.1"/>
    <property type="molecule type" value="Genomic_DNA"/>
</dbReference>
<name>A0A1F7Z2M5_9BACT</name>
<dbReference type="Proteomes" id="UP000177169">
    <property type="component" value="Unassembled WGS sequence"/>
</dbReference>
<proteinExistence type="predicted"/>
<organism evidence="1 2">
    <name type="scientific">Candidatus Woesebacteria bacterium RIFCSPHIGHO2_02_FULL_39_13</name>
    <dbReference type="NCBI Taxonomy" id="1802505"/>
    <lineage>
        <taxon>Bacteria</taxon>
        <taxon>Candidatus Woeseibacteriota</taxon>
    </lineage>
</organism>
<evidence type="ECO:0000313" key="1">
    <source>
        <dbReference type="EMBL" id="OGM33893.1"/>
    </source>
</evidence>
<accession>A0A1F7Z2M5</accession>
<sequence>MDRERELSRFIPHWIDKPKPQVVEELASYSLETKRIPDPYYFLIRDDGKLISPQTGKLVEDSVEKNSYLGQMEFRALQSIQEWSVGKSKGIAFWFSPPNTERSKFTKLIVSEIENYETERRLFNRNLLLEIDAQETMLLVQELTSKGANPVVFKTPEELRSQPVFSDNSDLNWLDFFDMRVNDKTIWEQIRSGEDILAKELAIKNSGSIYETIFGQDYPKGYDDEKVKRAVEKAREMNVFGSLPGSCPPPLLLTQEENTALGVFFKNSERSFPCPECHKPIPSGEGITKCPHCGITKEEYGSRCD</sequence>
<protein>
    <submittedName>
        <fullName evidence="1">Uncharacterized protein</fullName>
    </submittedName>
</protein>
<gene>
    <name evidence="1" type="ORF">A3D01_05730</name>
</gene>
<comment type="caution">
    <text evidence="1">The sequence shown here is derived from an EMBL/GenBank/DDBJ whole genome shotgun (WGS) entry which is preliminary data.</text>
</comment>
<reference evidence="1 2" key="1">
    <citation type="journal article" date="2016" name="Nat. Commun.">
        <title>Thousands of microbial genomes shed light on interconnected biogeochemical processes in an aquifer system.</title>
        <authorList>
            <person name="Anantharaman K."/>
            <person name="Brown C.T."/>
            <person name="Hug L.A."/>
            <person name="Sharon I."/>
            <person name="Castelle C.J."/>
            <person name="Probst A.J."/>
            <person name="Thomas B.C."/>
            <person name="Singh A."/>
            <person name="Wilkins M.J."/>
            <person name="Karaoz U."/>
            <person name="Brodie E.L."/>
            <person name="Williams K.H."/>
            <person name="Hubbard S.S."/>
            <person name="Banfield J.F."/>
        </authorList>
    </citation>
    <scope>NUCLEOTIDE SEQUENCE [LARGE SCALE GENOMIC DNA]</scope>
</reference>
<dbReference type="AlphaFoldDB" id="A0A1F7Z2M5"/>
<evidence type="ECO:0000313" key="2">
    <source>
        <dbReference type="Proteomes" id="UP000177169"/>
    </source>
</evidence>